<sequence>MRKKWLLHSLLAGMMTIPLMGFSSPDAPGQTKMKPNEITLESGGTSVPFTLMEDPPPFFHQPEDGIISGGLGCVPDIHEFSKSTPGEHIVFTAGISELEDREEALALNDQFTIYVEIISNGGKNVELPFNYHIGPDGKDMDPNTGKPFWVSAVFFDAEDAHPGSAVIDLPTGDYKYQFKVKENSKNNKGHVLDVWAPENNTITIVE</sequence>
<dbReference type="EMBL" id="JAGGKT010000029">
    <property type="protein sequence ID" value="MBP1934843.1"/>
    <property type="molecule type" value="Genomic_DNA"/>
</dbReference>
<keyword evidence="3" id="KW-1185">Reference proteome</keyword>
<feature type="signal peptide" evidence="1">
    <location>
        <begin position="1"/>
        <end position="21"/>
    </location>
</feature>
<proteinExistence type="predicted"/>
<comment type="caution">
    <text evidence="2">The sequence shown here is derived from an EMBL/GenBank/DDBJ whole genome shotgun (WGS) entry which is preliminary data.</text>
</comment>
<evidence type="ECO:0000313" key="3">
    <source>
        <dbReference type="Proteomes" id="UP001519343"/>
    </source>
</evidence>
<dbReference type="Proteomes" id="UP001519343">
    <property type="component" value="Unassembled WGS sequence"/>
</dbReference>
<protein>
    <submittedName>
        <fullName evidence="2">Uncharacterized protein</fullName>
    </submittedName>
</protein>
<evidence type="ECO:0000256" key="1">
    <source>
        <dbReference type="SAM" id="SignalP"/>
    </source>
</evidence>
<name>A0ABS4GX52_9BACL</name>
<keyword evidence="1" id="KW-0732">Signal</keyword>
<evidence type="ECO:0000313" key="2">
    <source>
        <dbReference type="EMBL" id="MBP1934843.1"/>
    </source>
</evidence>
<dbReference type="RefSeq" id="WP_209812823.1">
    <property type="nucleotide sequence ID" value="NZ_JAGGKT010000029.1"/>
</dbReference>
<gene>
    <name evidence="2" type="ORF">J2Z37_004863</name>
</gene>
<organism evidence="2 3">
    <name type="scientific">Ammoniphilus resinae</name>
    <dbReference type="NCBI Taxonomy" id="861532"/>
    <lineage>
        <taxon>Bacteria</taxon>
        <taxon>Bacillati</taxon>
        <taxon>Bacillota</taxon>
        <taxon>Bacilli</taxon>
        <taxon>Bacillales</taxon>
        <taxon>Paenibacillaceae</taxon>
        <taxon>Aneurinibacillus group</taxon>
        <taxon>Ammoniphilus</taxon>
    </lineage>
</organism>
<accession>A0ABS4GX52</accession>
<feature type="chain" id="PRO_5046976343" evidence="1">
    <location>
        <begin position="22"/>
        <end position="206"/>
    </location>
</feature>
<reference evidence="2 3" key="1">
    <citation type="submission" date="2021-03" db="EMBL/GenBank/DDBJ databases">
        <title>Genomic Encyclopedia of Type Strains, Phase IV (KMG-IV): sequencing the most valuable type-strain genomes for metagenomic binning, comparative biology and taxonomic classification.</title>
        <authorList>
            <person name="Goeker M."/>
        </authorList>
    </citation>
    <scope>NUCLEOTIDE SEQUENCE [LARGE SCALE GENOMIC DNA]</scope>
    <source>
        <strain evidence="2 3">DSM 24738</strain>
    </source>
</reference>